<accession>A0A284S4L6</accession>
<dbReference type="Proteomes" id="UP000219338">
    <property type="component" value="Unassembled WGS sequence"/>
</dbReference>
<protein>
    <submittedName>
        <fullName evidence="1">Uncharacterized protein</fullName>
    </submittedName>
</protein>
<reference evidence="2" key="1">
    <citation type="journal article" date="2017" name="Nat. Ecol. Evol.">
        <title>Genome expansion and lineage-specific genetic innovations in the forest pathogenic fungi Armillaria.</title>
        <authorList>
            <person name="Sipos G."/>
            <person name="Prasanna A.N."/>
            <person name="Walter M.C."/>
            <person name="O'Connor E."/>
            <person name="Balint B."/>
            <person name="Krizsan K."/>
            <person name="Kiss B."/>
            <person name="Hess J."/>
            <person name="Varga T."/>
            <person name="Slot J."/>
            <person name="Riley R."/>
            <person name="Boka B."/>
            <person name="Rigling D."/>
            <person name="Barry K."/>
            <person name="Lee J."/>
            <person name="Mihaltcheva S."/>
            <person name="LaButti K."/>
            <person name="Lipzen A."/>
            <person name="Waldron R."/>
            <person name="Moloney N.M."/>
            <person name="Sperisen C."/>
            <person name="Kredics L."/>
            <person name="Vagvoelgyi C."/>
            <person name="Patrignani A."/>
            <person name="Fitzpatrick D."/>
            <person name="Nagy I."/>
            <person name="Doyle S."/>
            <person name="Anderson J.B."/>
            <person name="Grigoriev I.V."/>
            <person name="Gueldener U."/>
            <person name="Muensterkoetter M."/>
            <person name="Nagy L.G."/>
        </authorList>
    </citation>
    <scope>NUCLEOTIDE SEQUENCE [LARGE SCALE GENOMIC DNA]</scope>
    <source>
        <strain evidence="2">C18/9</strain>
    </source>
</reference>
<name>A0A284S4L6_ARMOS</name>
<keyword evidence="2" id="KW-1185">Reference proteome</keyword>
<organism evidence="1 2">
    <name type="scientific">Armillaria ostoyae</name>
    <name type="common">Armillaria root rot fungus</name>
    <dbReference type="NCBI Taxonomy" id="47428"/>
    <lineage>
        <taxon>Eukaryota</taxon>
        <taxon>Fungi</taxon>
        <taxon>Dikarya</taxon>
        <taxon>Basidiomycota</taxon>
        <taxon>Agaricomycotina</taxon>
        <taxon>Agaricomycetes</taxon>
        <taxon>Agaricomycetidae</taxon>
        <taxon>Agaricales</taxon>
        <taxon>Marasmiineae</taxon>
        <taxon>Physalacriaceae</taxon>
        <taxon>Armillaria</taxon>
    </lineage>
</organism>
<dbReference type="AlphaFoldDB" id="A0A284S4L6"/>
<dbReference type="EMBL" id="FUEG01000031">
    <property type="protein sequence ID" value="SJL15939.1"/>
    <property type="molecule type" value="Genomic_DNA"/>
</dbReference>
<sequence>MKLRILRSCLLLFEHFTKLLRYGAHSQLKHAADEGAMQELQMDPQRVSLFAAFDLEYDYGEHKSKIHDVLSLPLYQILSPLKYACLRKELTKSSVKIVMSTAPTFAATSLPLENVVGSQTL</sequence>
<evidence type="ECO:0000313" key="1">
    <source>
        <dbReference type="EMBL" id="SJL15939.1"/>
    </source>
</evidence>
<gene>
    <name evidence="1" type="ORF">ARMOST_19451</name>
</gene>
<evidence type="ECO:0000313" key="2">
    <source>
        <dbReference type="Proteomes" id="UP000219338"/>
    </source>
</evidence>
<proteinExistence type="predicted"/>